<dbReference type="Gene3D" id="3.30.420.270">
    <property type="match status" value="1"/>
</dbReference>
<evidence type="ECO:0000256" key="2">
    <source>
        <dbReference type="ARBA" id="ARBA00005811"/>
    </source>
</evidence>
<dbReference type="PANTHER" id="PTHR30558">
    <property type="entry name" value="EXBD MEMBRANE COMPONENT OF PMF-DRIVEN MACROMOLECULE IMPORT SYSTEM"/>
    <property type="match status" value="1"/>
</dbReference>
<dbReference type="Pfam" id="PF02472">
    <property type="entry name" value="ExbD"/>
    <property type="match status" value="1"/>
</dbReference>
<dbReference type="Proteomes" id="UP000049983">
    <property type="component" value="Unassembled WGS sequence"/>
</dbReference>
<organism evidence="9 10">
    <name type="scientific">Roseibium album</name>
    <dbReference type="NCBI Taxonomy" id="311410"/>
    <lineage>
        <taxon>Bacteria</taxon>
        <taxon>Pseudomonadati</taxon>
        <taxon>Pseudomonadota</taxon>
        <taxon>Alphaproteobacteria</taxon>
        <taxon>Hyphomicrobiales</taxon>
        <taxon>Stappiaceae</taxon>
        <taxon>Roseibium</taxon>
    </lineage>
</organism>
<gene>
    <name evidence="9" type="ORF">LA5096_06305</name>
</gene>
<dbReference type="AlphaFoldDB" id="A0A0M7AVU1"/>
<evidence type="ECO:0000256" key="3">
    <source>
        <dbReference type="ARBA" id="ARBA00022475"/>
    </source>
</evidence>
<proteinExistence type="inferred from homology"/>
<dbReference type="STRING" id="311410.LA5095_03992"/>
<keyword evidence="6 8" id="KW-0472">Membrane</keyword>
<reference evidence="10" key="1">
    <citation type="submission" date="2015-07" db="EMBL/GenBank/DDBJ databases">
        <authorList>
            <person name="Rodrigo-Torres Lidia"/>
            <person name="Arahal R.David."/>
        </authorList>
    </citation>
    <scope>NUCLEOTIDE SEQUENCE [LARGE SCALE GENOMIC DNA]</scope>
    <source>
        <strain evidence="10">CECT 5096</strain>
    </source>
</reference>
<evidence type="ECO:0000256" key="7">
    <source>
        <dbReference type="RuleBase" id="RU003879"/>
    </source>
</evidence>
<keyword evidence="4 7" id="KW-0812">Transmembrane</keyword>
<comment type="similarity">
    <text evidence="2 7">Belongs to the ExbD/TolR family.</text>
</comment>
<dbReference type="RefSeq" id="WP_082443021.1">
    <property type="nucleotide sequence ID" value="NZ_CANKXR010000003.1"/>
</dbReference>
<dbReference type="GO" id="GO:0005886">
    <property type="term" value="C:plasma membrane"/>
    <property type="evidence" value="ECO:0007669"/>
    <property type="project" value="UniProtKB-SubCell"/>
</dbReference>
<dbReference type="GO" id="GO:0022857">
    <property type="term" value="F:transmembrane transporter activity"/>
    <property type="evidence" value="ECO:0007669"/>
    <property type="project" value="InterPro"/>
</dbReference>
<name>A0A0M7AVU1_9HYPH</name>
<evidence type="ECO:0000313" key="10">
    <source>
        <dbReference type="Proteomes" id="UP000049983"/>
    </source>
</evidence>
<evidence type="ECO:0000256" key="4">
    <source>
        <dbReference type="ARBA" id="ARBA00022692"/>
    </source>
</evidence>
<dbReference type="EMBL" id="CXWC01000021">
    <property type="protein sequence ID" value="CTQ79648.1"/>
    <property type="molecule type" value="Genomic_DNA"/>
</dbReference>
<dbReference type="InterPro" id="IPR003400">
    <property type="entry name" value="ExbD"/>
</dbReference>
<evidence type="ECO:0000313" key="9">
    <source>
        <dbReference type="EMBL" id="CTQ79648.1"/>
    </source>
</evidence>
<evidence type="ECO:0000256" key="1">
    <source>
        <dbReference type="ARBA" id="ARBA00004162"/>
    </source>
</evidence>
<dbReference type="OrthoDB" id="5456447at2"/>
<feature type="transmembrane region" description="Helical" evidence="8">
    <location>
        <begin position="20"/>
        <end position="39"/>
    </location>
</feature>
<evidence type="ECO:0000256" key="5">
    <source>
        <dbReference type="ARBA" id="ARBA00022989"/>
    </source>
</evidence>
<protein>
    <submittedName>
        <fullName evidence="9">Biopolymer transport protein ExbD/TolR</fullName>
    </submittedName>
</protein>
<dbReference type="GeneID" id="97673521"/>
<keyword evidence="7" id="KW-0653">Protein transport</keyword>
<comment type="subcellular location">
    <subcellularLocation>
        <location evidence="1">Cell membrane</location>
        <topology evidence="1">Single-pass membrane protein</topology>
    </subcellularLocation>
    <subcellularLocation>
        <location evidence="7">Cell membrane</location>
        <topology evidence="7">Single-pass type II membrane protein</topology>
    </subcellularLocation>
</comment>
<sequence>MIQIHNPVGKRRRIPLTPLIDVIFILVMFFLLSSTFGIWRPLDVALGSGESVGAADNSRTSTAPAVLIVLKMGAGSDIPELIVNGLPVPLGELGSELNRLAAAGAETAVLIPHKATDFQQVVHILDAAKATNMKRVSLKLD</sequence>
<dbReference type="PANTHER" id="PTHR30558:SF3">
    <property type="entry name" value="BIOPOLYMER TRANSPORT PROTEIN EXBD-RELATED"/>
    <property type="match status" value="1"/>
</dbReference>
<dbReference type="GO" id="GO:0015031">
    <property type="term" value="P:protein transport"/>
    <property type="evidence" value="ECO:0007669"/>
    <property type="project" value="UniProtKB-KW"/>
</dbReference>
<keyword evidence="3" id="KW-1003">Cell membrane</keyword>
<evidence type="ECO:0000256" key="6">
    <source>
        <dbReference type="ARBA" id="ARBA00023136"/>
    </source>
</evidence>
<evidence type="ECO:0000256" key="8">
    <source>
        <dbReference type="SAM" id="Phobius"/>
    </source>
</evidence>
<accession>A0A0M7AVU1</accession>
<keyword evidence="7" id="KW-0813">Transport</keyword>
<keyword evidence="10" id="KW-1185">Reference proteome</keyword>
<keyword evidence="5 8" id="KW-1133">Transmembrane helix</keyword>